<evidence type="ECO:0000313" key="4">
    <source>
        <dbReference type="Proteomes" id="UP000005237"/>
    </source>
</evidence>
<proteinExistence type="predicted"/>
<feature type="transmembrane region" description="Helical" evidence="1">
    <location>
        <begin position="76"/>
        <end position="97"/>
    </location>
</feature>
<keyword evidence="4" id="KW-1185">Reference proteome</keyword>
<accession>A0A8R1HL39</accession>
<dbReference type="EnsemblMetazoa" id="CJA00823b.1">
    <property type="protein sequence ID" value="CJA00823b.1"/>
    <property type="gene ID" value="WBGene00120027"/>
</dbReference>
<dbReference type="Pfam" id="PF01757">
    <property type="entry name" value="Acyl_transf_3"/>
    <property type="match status" value="1"/>
</dbReference>
<organism evidence="3 4">
    <name type="scientific">Caenorhabditis japonica</name>
    <dbReference type="NCBI Taxonomy" id="281687"/>
    <lineage>
        <taxon>Eukaryota</taxon>
        <taxon>Metazoa</taxon>
        <taxon>Ecdysozoa</taxon>
        <taxon>Nematoda</taxon>
        <taxon>Chromadorea</taxon>
        <taxon>Rhabditida</taxon>
        <taxon>Rhabditina</taxon>
        <taxon>Rhabditomorpha</taxon>
        <taxon>Rhabditoidea</taxon>
        <taxon>Rhabditidae</taxon>
        <taxon>Peloderinae</taxon>
        <taxon>Caenorhabditis</taxon>
    </lineage>
</organism>
<feature type="transmembrane region" description="Helical" evidence="1">
    <location>
        <begin position="239"/>
        <end position="260"/>
    </location>
</feature>
<name>A0A8R1HL39_CAEJA</name>
<keyword evidence="1" id="KW-0472">Membrane</keyword>
<keyword evidence="1" id="KW-1133">Transmembrane helix</keyword>
<reference evidence="4" key="1">
    <citation type="submission" date="2010-08" db="EMBL/GenBank/DDBJ databases">
        <authorList>
            <consortium name="Caenorhabditis japonica Sequencing Consortium"/>
            <person name="Wilson R.K."/>
        </authorList>
    </citation>
    <scope>NUCLEOTIDE SEQUENCE [LARGE SCALE GENOMIC DNA]</scope>
    <source>
        <strain evidence="4">DF5081</strain>
    </source>
</reference>
<dbReference type="Proteomes" id="UP000005237">
    <property type="component" value="Unassembled WGS sequence"/>
</dbReference>
<dbReference type="AlphaFoldDB" id="A0A8R1HL39"/>
<feature type="transmembrane region" description="Helical" evidence="1">
    <location>
        <begin position="194"/>
        <end position="218"/>
    </location>
</feature>
<keyword evidence="1" id="KW-0812">Transmembrane</keyword>
<dbReference type="PANTHER" id="PTHR11161">
    <property type="entry name" value="O-ACYLTRANSFERASE"/>
    <property type="match status" value="1"/>
</dbReference>
<evidence type="ECO:0000313" key="3">
    <source>
        <dbReference type="EnsemblMetazoa" id="CJA00823b.1"/>
    </source>
</evidence>
<sequence length="579" mass="66293">MHKPLSTTCGAGHVTDVKTSVCMPRSCTPSELKIAINQLSILPLPIKNQSIIWQNSSAELACEVTCRPTDFQPDTLFYAFTVILVATVSTCILATLADFYQESNEQKLAEKNEKIDKNLVGRSGFFKYFLAFSLMTNGRSLLRVSKNPNNLKGVECIRFISFTWVISGHIWGYMQDSDNTLKTLNILKNRDYEIWVNAFFSVDTFFFLSGLMLAYSFLPKLTIQKALSPPVWVIFYIHRFLRLTPAYLTFMMFYATYGLLTDFGPNESVRTQDMKDCRLYGWKNLLYINNIYEPRKYCMGISWYLAADTQMYLISPFFLVAFLLGPIPGLICCALIIFVSTLLNYWLFLRYSLPLTLIQAHMTGDQNIIHLLQDLVYEAAYIRIPPFIFGIIMGYILWKTRDQQRRIRMNIGLVFLLWIVAVCLALGSIFTIFSYNRGDYWTPLERASYYAFSRIAWSLALCWVIFAINRGYSGLIGKFMSLKFWTPLGKLTFCGYLCHILVVAAILNMERTPMHFVGPLHTYISKVLPAVICTCVLAAAWTLVFEMPFAKLEGFLIQRMAGGRGKVAPEKEKPECTKI</sequence>
<feature type="transmembrane region" description="Helical" evidence="1">
    <location>
        <begin position="410"/>
        <end position="435"/>
    </location>
</feature>
<protein>
    <submittedName>
        <fullName evidence="3">Acyl_transf_3 domain-containing protein</fullName>
    </submittedName>
</protein>
<feature type="domain" description="Acyltransferase 3" evidence="2">
    <location>
        <begin position="152"/>
        <end position="538"/>
    </location>
</feature>
<evidence type="ECO:0000259" key="2">
    <source>
        <dbReference type="Pfam" id="PF01757"/>
    </source>
</evidence>
<dbReference type="PANTHER" id="PTHR11161:SF0">
    <property type="entry name" value="O-ACYLTRANSFERASE LIKE PROTEIN"/>
    <property type="match status" value="1"/>
</dbReference>
<dbReference type="InterPro" id="IPR002656">
    <property type="entry name" value="Acyl_transf_3_dom"/>
</dbReference>
<feature type="transmembrane region" description="Helical" evidence="1">
    <location>
        <begin position="527"/>
        <end position="550"/>
    </location>
</feature>
<feature type="transmembrane region" description="Helical" evidence="1">
    <location>
        <begin position="380"/>
        <end position="398"/>
    </location>
</feature>
<dbReference type="InterPro" id="IPR052728">
    <property type="entry name" value="O2_lipid_transport_reg"/>
</dbReference>
<feature type="transmembrane region" description="Helical" evidence="1">
    <location>
        <begin position="447"/>
        <end position="468"/>
    </location>
</feature>
<reference evidence="3" key="2">
    <citation type="submission" date="2022-06" db="UniProtKB">
        <authorList>
            <consortium name="EnsemblMetazoa"/>
        </authorList>
    </citation>
    <scope>IDENTIFICATION</scope>
    <source>
        <strain evidence="3">DF5081</strain>
    </source>
</reference>
<evidence type="ECO:0000256" key="1">
    <source>
        <dbReference type="SAM" id="Phobius"/>
    </source>
</evidence>
<dbReference type="GO" id="GO:0016747">
    <property type="term" value="F:acyltransferase activity, transferring groups other than amino-acyl groups"/>
    <property type="evidence" value="ECO:0007669"/>
    <property type="project" value="InterPro"/>
</dbReference>
<feature type="transmembrane region" description="Helical" evidence="1">
    <location>
        <begin position="488"/>
        <end position="507"/>
    </location>
</feature>